<reference evidence="1" key="1">
    <citation type="journal article" date="2015" name="Nature">
        <title>Complex archaea that bridge the gap between prokaryotes and eukaryotes.</title>
        <authorList>
            <person name="Spang A."/>
            <person name="Saw J.H."/>
            <person name="Jorgensen S.L."/>
            <person name="Zaremba-Niedzwiedzka K."/>
            <person name="Martijn J."/>
            <person name="Lind A.E."/>
            <person name="van Eijk R."/>
            <person name="Schleper C."/>
            <person name="Guy L."/>
            <person name="Ettema T.J."/>
        </authorList>
    </citation>
    <scope>NUCLEOTIDE SEQUENCE</scope>
</reference>
<protein>
    <recommendedName>
        <fullName evidence="2">Phage portal protein</fullName>
    </recommendedName>
</protein>
<evidence type="ECO:0008006" key="2">
    <source>
        <dbReference type="Google" id="ProtNLM"/>
    </source>
</evidence>
<gene>
    <name evidence="1" type="ORF">LCGC14_1032060</name>
</gene>
<name>A0A0F9NG22_9ZZZZ</name>
<organism evidence="1">
    <name type="scientific">marine sediment metagenome</name>
    <dbReference type="NCBI Taxonomy" id="412755"/>
    <lineage>
        <taxon>unclassified sequences</taxon>
        <taxon>metagenomes</taxon>
        <taxon>ecological metagenomes</taxon>
    </lineage>
</organism>
<comment type="caution">
    <text evidence="1">The sequence shown here is derived from an EMBL/GenBank/DDBJ whole genome shotgun (WGS) entry which is preliminary data.</text>
</comment>
<dbReference type="InterPro" id="IPR006944">
    <property type="entry name" value="Phage/GTA_portal"/>
</dbReference>
<dbReference type="AlphaFoldDB" id="A0A0F9NG22"/>
<evidence type="ECO:0000313" key="1">
    <source>
        <dbReference type="EMBL" id="KKN10892.1"/>
    </source>
</evidence>
<sequence length="450" mass="50547">MPFGWKRRQVTDKIVSPSGTLVPVAGVTRSTTGAAGDVTDNLIYANQALRYTRSDLVYMCVNRVAEMAAMQATKLQLFDANSERDIITGWPTKPADEHPFMELWDSPNPWNSTFEFVEQQLITMQLNGNAYWHLDDGEKPVEQNDHQKLVERTKEPVALWAVRPDRLTIKPSATEYIDGYLYELDGSKIMFKPSAMTHFKRYHPLKDYEGLSPIEAANYASSSDLAAQIQNAALFKNGMRLGGVIESDRESVSPDQVRAMREYLKDTYTGDPSKAHQVAFLWQSFKYRDMGMNMRDIEFIEGTKLNRMRIFGIFGVHPAVILSEDVNRSNAEVGEYMTLKYTVAPSLERIAATMTMMINTVYEGGTENIEAHFEGVVPQDEALEAEVADKRARAVKTLIQALGPELGVMESQRQGLLDEKVDHKLIPPRMVPGVGFGVTDFDAADEPTDD</sequence>
<dbReference type="Pfam" id="PF04860">
    <property type="entry name" value="Phage_portal"/>
    <property type="match status" value="1"/>
</dbReference>
<dbReference type="EMBL" id="LAZR01004194">
    <property type="protein sequence ID" value="KKN10892.1"/>
    <property type="molecule type" value="Genomic_DNA"/>
</dbReference>
<proteinExistence type="predicted"/>
<accession>A0A0F9NG22</accession>